<organism evidence="1 2">
    <name type="scientific">Allacma fusca</name>
    <dbReference type="NCBI Taxonomy" id="39272"/>
    <lineage>
        <taxon>Eukaryota</taxon>
        <taxon>Metazoa</taxon>
        <taxon>Ecdysozoa</taxon>
        <taxon>Arthropoda</taxon>
        <taxon>Hexapoda</taxon>
        <taxon>Collembola</taxon>
        <taxon>Symphypleona</taxon>
        <taxon>Sminthuridae</taxon>
        <taxon>Allacma</taxon>
    </lineage>
</organism>
<evidence type="ECO:0000313" key="1">
    <source>
        <dbReference type="EMBL" id="CAG7828340.1"/>
    </source>
</evidence>
<evidence type="ECO:0000313" key="2">
    <source>
        <dbReference type="Proteomes" id="UP000708208"/>
    </source>
</evidence>
<sequence>MDNVFMVRVFKRMWLWNSRADCELSS</sequence>
<keyword evidence="2" id="KW-1185">Reference proteome</keyword>
<feature type="non-terminal residue" evidence="1">
    <location>
        <position position="1"/>
    </location>
</feature>
<protein>
    <submittedName>
        <fullName evidence="1">Uncharacterized protein</fullName>
    </submittedName>
</protein>
<dbReference type="Proteomes" id="UP000708208">
    <property type="component" value="Unassembled WGS sequence"/>
</dbReference>
<dbReference type="AlphaFoldDB" id="A0A8J2LAP9"/>
<reference evidence="1" key="1">
    <citation type="submission" date="2021-06" db="EMBL/GenBank/DDBJ databases">
        <authorList>
            <person name="Hodson N. C."/>
            <person name="Mongue J. A."/>
            <person name="Jaron S. K."/>
        </authorList>
    </citation>
    <scope>NUCLEOTIDE SEQUENCE</scope>
</reference>
<dbReference type="EMBL" id="CAJVCH010547202">
    <property type="protein sequence ID" value="CAG7828340.1"/>
    <property type="molecule type" value="Genomic_DNA"/>
</dbReference>
<proteinExistence type="predicted"/>
<comment type="caution">
    <text evidence="1">The sequence shown here is derived from an EMBL/GenBank/DDBJ whole genome shotgun (WGS) entry which is preliminary data.</text>
</comment>
<name>A0A8J2LAP9_9HEXA</name>
<accession>A0A8J2LAP9</accession>
<gene>
    <name evidence="1" type="ORF">AFUS01_LOCUS38274</name>
</gene>